<accession>A0A8C5F8F4</accession>
<dbReference type="Ensembl" id="ENSGMOT00000016150.2">
    <property type="protein sequence ID" value="ENSGMOP00000015747.2"/>
    <property type="gene ID" value="ENSGMOG00000014655.2"/>
</dbReference>
<sequence>MLYFPAASDEQLYYSFQGKLRLVVCNQVQVCNAFKECHDNLGSGGHPGRRRTTEKVLASYHWKTLREDVKKSVDECPRCQRHEKIKTVAPVLHPISVKEAWSVLGVDLMGPLPTTAKATDLFTKWVVAKCLYTKTTAEVTKKIVSILLDFGLVEKIITDQGREFVNEVNRGVLETLGVKHCITSAYHPQANGQAERTNRNIKEALAKYCGEGQNDWDAHLKGIVASINTSKQVILSTKYTPYCALFGRHPRNPGVLNIIINKKEEDDNSIVVSDVTEEHLEAKTMGNYNINILSKTGKKKAYETRKGRNVKSFHFQIGDEVLKANKRKEGRKGGRLESNWFGPYVVASISEKGVATLSSTKGAPLKQRVNVSQLKPFTKPNLRGIIIVDTRTHYTNRPGAEILVQDGNVCLTREDFLSLGLPQFMESNVSILKF</sequence>
<reference evidence="3" key="1">
    <citation type="submission" date="2025-08" db="UniProtKB">
        <authorList>
            <consortium name="Ensembl"/>
        </authorList>
    </citation>
    <scope>IDENTIFICATION</scope>
</reference>
<dbReference type="GO" id="GO:0015074">
    <property type="term" value="P:DNA integration"/>
    <property type="evidence" value="ECO:0007669"/>
    <property type="project" value="InterPro"/>
</dbReference>
<feature type="domain" description="Integrase catalytic" evidence="2">
    <location>
        <begin position="86"/>
        <end position="249"/>
    </location>
</feature>
<dbReference type="PANTHER" id="PTHR37984">
    <property type="entry name" value="PROTEIN CBG26694"/>
    <property type="match status" value="1"/>
</dbReference>
<name>A0A8C5F8F4_GADMO</name>
<dbReference type="Pfam" id="PF17921">
    <property type="entry name" value="Integrase_H2C2"/>
    <property type="match status" value="1"/>
</dbReference>
<dbReference type="Pfam" id="PF00665">
    <property type="entry name" value="rve"/>
    <property type="match status" value="1"/>
</dbReference>
<dbReference type="OMA" id="YPNNWDD"/>
<proteinExistence type="predicted"/>
<dbReference type="InterPro" id="IPR001584">
    <property type="entry name" value="Integrase_cat-core"/>
</dbReference>
<evidence type="ECO:0000259" key="2">
    <source>
        <dbReference type="PROSITE" id="PS50994"/>
    </source>
</evidence>
<keyword evidence="4" id="KW-1185">Reference proteome</keyword>
<dbReference type="GO" id="GO:0003676">
    <property type="term" value="F:nucleic acid binding"/>
    <property type="evidence" value="ECO:0007669"/>
    <property type="project" value="InterPro"/>
</dbReference>
<evidence type="ECO:0000313" key="3">
    <source>
        <dbReference type="Ensembl" id="ENSGMOP00000015747.2"/>
    </source>
</evidence>
<dbReference type="InterPro" id="IPR050951">
    <property type="entry name" value="Retrovirus_Pol_polyprotein"/>
</dbReference>
<dbReference type="InterPro" id="IPR036397">
    <property type="entry name" value="RNaseH_sf"/>
</dbReference>
<evidence type="ECO:0000313" key="4">
    <source>
        <dbReference type="Proteomes" id="UP000694546"/>
    </source>
</evidence>
<dbReference type="GeneTree" id="ENSGT01000000214408"/>
<dbReference type="InterPro" id="IPR041588">
    <property type="entry name" value="Integrase_H2C2"/>
</dbReference>
<reference evidence="3" key="2">
    <citation type="submission" date="2025-09" db="UniProtKB">
        <authorList>
            <consortium name="Ensembl"/>
        </authorList>
    </citation>
    <scope>IDENTIFICATION</scope>
</reference>
<dbReference type="Proteomes" id="UP000694546">
    <property type="component" value="Chromosome 5"/>
</dbReference>
<dbReference type="Gene3D" id="3.30.420.10">
    <property type="entry name" value="Ribonuclease H-like superfamily/Ribonuclease H"/>
    <property type="match status" value="1"/>
</dbReference>
<dbReference type="Gene3D" id="1.10.340.70">
    <property type="match status" value="1"/>
</dbReference>
<dbReference type="AlphaFoldDB" id="A0A8C5F8F4"/>
<organism evidence="3 4">
    <name type="scientific">Gadus morhua</name>
    <name type="common">Atlantic cod</name>
    <dbReference type="NCBI Taxonomy" id="8049"/>
    <lineage>
        <taxon>Eukaryota</taxon>
        <taxon>Metazoa</taxon>
        <taxon>Chordata</taxon>
        <taxon>Craniata</taxon>
        <taxon>Vertebrata</taxon>
        <taxon>Euteleostomi</taxon>
        <taxon>Actinopterygii</taxon>
        <taxon>Neopterygii</taxon>
        <taxon>Teleostei</taxon>
        <taxon>Neoteleostei</taxon>
        <taxon>Acanthomorphata</taxon>
        <taxon>Zeiogadaria</taxon>
        <taxon>Gadariae</taxon>
        <taxon>Gadiformes</taxon>
        <taxon>Gadoidei</taxon>
        <taxon>Gadidae</taxon>
        <taxon>Gadus</taxon>
    </lineage>
</organism>
<dbReference type="SUPFAM" id="SSF53098">
    <property type="entry name" value="Ribonuclease H-like"/>
    <property type="match status" value="1"/>
</dbReference>
<evidence type="ECO:0000256" key="1">
    <source>
        <dbReference type="ARBA" id="ARBA00039658"/>
    </source>
</evidence>
<dbReference type="InterPro" id="IPR012337">
    <property type="entry name" value="RNaseH-like_sf"/>
</dbReference>
<dbReference type="PROSITE" id="PS50994">
    <property type="entry name" value="INTEGRASE"/>
    <property type="match status" value="1"/>
</dbReference>
<dbReference type="PANTHER" id="PTHR37984:SF5">
    <property type="entry name" value="PROTEIN NYNRIN-LIKE"/>
    <property type="match status" value="1"/>
</dbReference>
<protein>
    <recommendedName>
        <fullName evidence="1">Gypsy retrotransposon integrase-like protein 1</fullName>
    </recommendedName>
</protein>